<keyword evidence="2" id="KW-0808">Transferase</keyword>
<evidence type="ECO:0000313" key="3">
    <source>
        <dbReference type="Proteomes" id="UP001497744"/>
    </source>
</evidence>
<dbReference type="EMBL" id="BPLF01000002">
    <property type="protein sequence ID" value="GIX62652.1"/>
    <property type="molecule type" value="Genomic_DNA"/>
</dbReference>
<comment type="caution">
    <text evidence="2">The sequence shown here is derived from an EMBL/GenBank/DDBJ whole genome shotgun (WGS) entry which is preliminary data.</text>
</comment>
<organism evidence="2 3">
    <name type="scientific">Babesia caballi</name>
    <dbReference type="NCBI Taxonomy" id="5871"/>
    <lineage>
        <taxon>Eukaryota</taxon>
        <taxon>Sar</taxon>
        <taxon>Alveolata</taxon>
        <taxon>Apicomplexa</taxon>
        <taxon>Aconoidasida</taxon>
        <taxon>Piroplasmida</taxon>
        <taxon>Babesiidae</taxon>
        <taxon>Babesia</taxon>
    </lineage>
</organism>
<dbReference type="Proteomes" id="UP001497744">
    <property type="component" value="Unassembled WGS sequence"/>
</dbReference>
<evidence type="ECO:0000313" key="2">
    <source>
        <dbReference type="EMBL" id="GIX62652.1"/>
    </source>
</evidence>
<accession>A0AAV4LSP7</accession>
<dbReference type="GO" id="GO:0016740">
    <property type="term" value="F:transferase activity"/>
    <property type="evidence" value="ECO:0007669"/>
    <property type="project" value="UniProtKB-KW"/>
</dbReference>
<feature type="region of interest" description="Disordered" evidence="1">
    <location>
        <begin position="27"/>
        <end position="89"/>
    </location>
</feature>
<feature type="compositionally biased region" description="Low complexity" evidence="1">
    <location>
        <begin position="56"/>
        <end position="89"/>
    </location>
</feature>
<evidence type="ECO:0000256" key="1">
    <source>
        <dbReference type="SAM" id="MobiDB-lite"/>
    </source>
</evidence>
<dbReference type="AlphaFoldDB" id="A0AAV4LSP7"/>
<protein>
    <submittedName>
        <fullName evidence="2">CoA transferase</fullName>
    </submittedName>
</protein>
<proteinExistence type="predicted"/>
<name>A0AAV4LSP7_BABCB</name>
<gene>
    <name evidence="2" type="ORF">BcabD6B2_20870</name>
</gene>
<keyword evidence="3" id="KW-1185">Reference proteome</keyword>
<sequence>MDARLAPASGAPFMVAFMTFLRAEERKPVTTAGESTRRSENLTVETLEPKVADTNSESFVRCSSVSSSSSGASWPSRSSRPGSKSSSGESMATIFLPLYSCAGWPAHVTTHLYVHGDELVNVLVEQEDVALPALEGLHVGAGEGSVAVGGAEVVDVFLVLLHRADVVVERGQLAGLALRGLVPEELQQLLAVRAVFVRLVEDALLEVVVVLVVELPELLGVARALVLQELEDALHDGVGELLDQLAVLDELAADVERDVLAVDDALDEEEPLGNNRVSRLLYQYFPT</sequence>
<dbReference type="RefSeq" id="XP_067714721.1">
    <property type="nucleotide sequence ID" value="XM_067858620.1"/>
</dbReference>
<dbReference type="GeneID" id="94194133"/>
<reference evidence="2 3" key="1">
    <citation type="submission" date="2021-06" db="EMBL/GenBank/DDBJ databases">
        <title>Genome sequence of Babesia caballi.</title>
        <authorList>
            <person name="Yamagishi J."/>
            <person name="Kidaka T."/>
            <person name="Ochi A."/>
        </authorList>
    </citation>
    <scope>NUCLEOTIDE SEQUENCE [LARGE SCALE GENOMIC DNA]</scope>
    <source>
        <strain evidence="2">USDA-D6B2</strain>
    </source>
</reference>